<dbReference type="GO" id="GO:0006261">
    <property type="term" value="P:DNA-templated DNA replication"/>
    <property type="evidence" value="ECO:0007669"/>
    <property type="project" value="TreeGrafter"/>
</dbReference>
<dbReference type="SMART" id="SM00382">
    <property type="entry name" value="AAA"/>
    <property type="match status" value="1"/>
</dbReference>
<dbReference type="InterPro" id="IPR027417">
    <property type="entry name" value="P-loop_NTPase"/>
</dbReference>
<dbReference type="InterPro" id="IPR050238">
    <property type="entry name" value="DNA_Rep/Repair_Clamp_Loader"/>
</dbReference>
<dbReference type="SUPFAM" id="SSF52540">
    <property type="entry name" value="P-loop containing nucleoside triphosphate hydrolases"/>
    <property type="match status" value="1"/>
</dbReference>
<reference evidence="3 4" key="1">
    <citation type="journal article" date="2014" name="Genome Announc.">
        <title>Draft Genome Sequences of Two Isolates of the Roseobacter Group, Sulfitobacter sp. Strains 3SOLIMAR09 and 1FIGIMAR09, from Harbors of Mallorca Island (Mediterranean Sea).</title>
        <authorList>
            <person name="Mas-Llado M."/>
            <person name="Pina-Villalonga J.M."/>
            <person name="Brunet-Galmes I."/>
            <person name="Nogales B."/>
            <person name="Bosch R."/>
        </authorList>
    </citation>
    <scope>NUCLEOTIDE SEQUENCE [LARGE SCALE GENOMIC DNA]</scope>
    <source>
        <strain evidence="3 4">1FIGIMAR09</strain>
    </source>
</reference>
<dbReference type="Pfam" id="PF13177">
    <property type="entry name" value="DNA_pol3_delta2"/>
    <property type="match status" value="1"/>
</dbReference>
<evidence type="ECO:0000256" key="1">
    <source>
        <dbReference type="SAM" id="MobiDB-lite"/>
    </source>
</evidence>
<keyword evidence="4" id="KW-1185">Reference proteome</keyword>
<dbReference type="STRING" id="83219.PM02_19190"/>
<dbReference type="PANTHER" id="PTHR11669">
    <property type="entry name" value="REPLICATION FACTOR C / DNA POLYMERASE III GAMMA-TAU SUBUNIT"/>
    <property type="match status" value="1"/>
</dbReference>
<dbReference type="AlphaFoldDB" id="A0A061SPS8"/>
<sequence length="371" mass="39130">MSDDAPQPDRVDGAQHPRDTPQLIGQSAAEAAFLDVFNAGKLHHAWLLCGPRGVGKATLAWRLARFLLATPDPEDGGMFAAVPAQSLDIPEDHPVARRIASGGEGAVKSVTRSINPDTKKMRKQIVVDDVRALNGFFQMSAADGGRRVVIIDDADEMNPNAANALLKMLEEPPERAVLLLISHQPSGLLPTIRSRCRTLRLGSLSPDEMAQALNASDVEISGDAAALAELSGGSVGGALRLSLMGGLQIYAELIGLMASLPQMDRTRALKLAEAAAQRGAEEKLTLLFTLVELLLARLARTGATGSPPAIEAAQGEAALLARLSPTPHQGRIWADVAAEISARARHGLAVNLDPAALVLDTLLKMAQAAPR</sequence>
<dbReference type="PANTHER" id="PTHR11669:SF8">
    <property type="entry name" value="DNA POLYMERASE III SUBUNIT DELTA"/>
    <property type="match status" value="1"/>
</dbReference>
<accession>A0A061SPS8</accession>
<dbReference type="GO" id="GO:0009360">
    <property type="term" value="C:DNA polymerase III complex"/>
    <property type="evidence" value="ECO:0007669"/>
    <property type="project" value="TreeGrafter"/>
</dbReference>
<feature type="compositionally biased region" description="Basic and acidic residues" evidence="1">
    <location>
        <begin position="7"/>
        <end position="19"/>
    </location>
</feature>
<dbReference type="eggNOG" id="COG0470">
    <property type="taxonomic scope" value="Bacteria"/>
</dbReference>
<gene>
    <name evidence="3" type="ORF">PM02_19190</name>
</gene>
<dbReference type="RefSeq" id="WP_037911645.1">
    <property type="nucleotide sequence ID" value="NZ_JEMU01000029.1"/>
</dbReference>
<dbReference type="Proteomes" id="UP000027337">
    <property type="component" value="Unassembled WGS sequence"/>
</dbReference>
<dbReference type="NCBIfam" id="NF005677">
    <property type="entry name" value="PRK07471.1"/>
    <property type="match status" value="1"/>
</dbReference>
<comment type="caution">
    <text evidence="3">The sequence shown here is derived from an EMBL/GenBank/DDBJ whole genome shotgun (WGS) entry which is preliminary data.</text>
</comment>
<dbReference type="EMBL" id="JEMU01000029">
    <property type="protein sequence ID" value="KAJ01459.1"/>
    <property type="molecule type" value="Genomic_DNA"/>
</dbReference>
<dbReference type="Gene3D" id="3.40.50.300">
    <property type="entry name" value="P-loop containing nucleotide triphosphate hydrolases"/>
    <property type="match status" value="1"/>
</dbReference>
<dbReference type="InterPro" id="IPR003593">
    <property type="entry name" value="AAA+_ATPase"/>
</dbReference>
<evidence type="ECO:0000259" key="2">
    <source>
        <dbReference type="SMART" id="SM00382"/>
    </source>
</evidence>
<evidence type="ECO:0000313" key="3">
    <source>
        <dbReference type="EMBL" id="KAJ01459.1"/>
    </source>
</evidence>
<evidence type="ECO:0000313" key="4">
    <source>
        <dbReference type="Proteomes" id="UP000027337"/>
    </source>
</evidence>
<proteinExistence type="predicted"/>
<protein>
    <submittedName>
        <fullName evidence="3">DNA polymerase III subunit delta</fullName>
    </submittedName>
</protein>
<feature type="region of interest" description="Disordered" evidence="1">
    <location>
        <begin position="1"/>
        <end position="21"/>
    </location>
</feature>
<feature type="domain" description="AAA+ ATPase" evidence="2">
    <location>
        <begin position="42"/>
        <end position="204"/>
    </location>
</feature>
<organism evidence="3 4">
    <name type="scientific">Sulfitobacter mediterraneus</name>
    <dbReference type="NCBI Taxonomy" id="83219"/>
    <lineage>
        <taxon>Bacteria</taxon>
        <taxon>Pseudomonadati</taxon>
        <taxon>Pseudomonadota</taxon>
        <taxon>Alphaproteobacteria</taxon>
        <taxon>Rhodobacterales</taxon>
        <taxon>Roseobacteraceae</taxon>
        <taxon>Sulfitobacter</taxon>
    </lineage>
</organism>
<name>A0A061SPS8_9RHOB</name>